<evidence type="ECO:0000313" key="3">
    <source>
        <dbReference type="Proteomes" id="UP001501175"/>
    </source>
</evidence>
<dbReference type="SUPFAM" id="SSF46785">
    <property type="entry name" value="Winged helix' DNA-binding domain"/>
    <property type="match status" value="1"/>
</dbReference>
<evidence type="ECO:0000259" key="1">
    <source>
        <dbReference type="PROSITE" id="PS51462"/>
    </source>
</evidence>
<protein>
    <submittedName>
        <fullName evidence="2">NUDIX domain-containing protein</fullName>
    </submittedName>
</protein>
<keyword evidence="3" id="KW-1185">Reference proteome</keyword>
<dbReference type="InterPro" id="IPR036388">
    <property type="entry name" value="WH-like_DNA-bd_sf"/>
</dbReference>
<dbReference type="Pfam" id="PF00293">
    <property type="entry name" value="NUDIX"/>
    <property type="match status" value="1"/>
</dbReference>
<dbReference type="InterPro" id="IPR015797">
    <property type="entry name" value="NUDIX_hydrolase-like_dom_sf"/>
</dbReference>
<sequence>MPYTHTHRVLVALDCIIFGFDGEGLNLLLIKRHFEPEYGNWSLMGGFLNEGESLEEAAHRIVYDLTGLDNNYLEQFQTFGAINRDPVERTISVAYYALVNIEDQDVNAIRLHNASWISLHKKPKLIFDHDRMVQEALKRLRTKAALNPIGFELLPGKFTIPQLQKLYEAIYDTKLDRRNFSRKVLSTNLLVGTGEKDMSSQTKKGQLYTLNAPEYVRQQQGNFGFLPELIMADDRTMPLSNT</sequence>
<accession>A0ABP8MBD6</accession>
<comment type="caution">
    <text evidence="2">The sequence shown here is derived from an EMBL/GenBank/DDBJ whole genome shotgun (WGS) entry which is preliminary data.</text>
</comment>
<dbReference type="Gene3D" id="3.90.79.10">
    <property type="entry name" value="Nucleoside Triphosphate Pyrophosphohydrolase"/>
    <property type="match status" value="1"/>
</dbReference>
<dbReference type="RefSeq" id="WP_345240192.1">
    <property type="nucleotide sequence ID" value="NZ_BAABHD010000005.1"/>
</dbReference>
<dbReference type="InterPro" id="IPR054105">
    <property type="entry name" value="WHD_NrtR"/>
</dbReference>
<reference evidence="3" key="1">
    <citation type="journal article" date="2019" name="Int. J. Syst. Evol. Microbiol.">
        <title>The Global Catalogue of Microorganisms (GCM) 10K type strain sequencing project: providing services to taxonomists for standard genome sequencing and annotation.</title>
        <authorList>
            <consortium name="The Broad Institute Genomics Platform"/>
            <consortium name="The Broad Institute Genome Sequencing Center for Infectious Disease"/>
            <person name="Wu L."/>
            <person name="Ma J."/>
        </authorList>
    </citation>
    <scope>NUCLEOTIDE SEQUENCE [LARGE SCALE GENOMIC DNA]</scope>
    <source>
        <strain evidence="3">JCM 17927</strain>
    </source>
</reference>
<organism evidence="2 3">
    <name type="scientific">Nibrella saemangeumensis</name>
    <dbReference type="NCBI Taxonomy" id="1084526"/>
    <lineage>
        <taxon>Bacteria</taxon>
        <taxon>Pseudomonadati</taxon>
        <taxon>Bacteroidota</taxon>
        <taxon>Cytophagia</taxon>
        <taxon>Cytophagales</taxon>
        <taxon>Spirosomataceae</taxon>
        <taxon>Nibrella</taxon>
    </lineage>
</organism>
<dbReference type="InterPro" id="IPR000086">
    <property type="entry name" value="NUDIX_hydrolase_dom"/>
</dbReference>
<feature type="domain" description="Nudix hydrolase" evidence="1">
    <location>
        <begin position="7"/>
        <end position="139"/>
    </location>
</feature>
<dbReference type="PANTHER" id="PTHR43736:SF4">
    <property type="entry name" value="SLR1690 PROTEIN"/>
    <property type="match status" value="1"/>
</dbReference>
<dbReference type="SUPFAM" id="SSF55811">
    <property type="entry name" value="Nudix"/>
    <property type="match status" value="1"/>
</dbReference>
<name>A0ABP8MBD6_9BACT</name>
<gene>
    <name evidence="2" type="ORF">GCM10023189_04830</name>
</gene>
<evidence type="ECO:0000313" key="2">
    <source>
        <dbReference type="EMBL" id="GAA4447851.1"/>
    </source>
</evidence>
<dbReference type="Proteomes" id="UP001501175">
    <property type="component" value="Unassembled WGS sequence"/>
</dbReference>
<dbReference type="Gene3D" id="1.10.10.10">
    <property type="entry name" value="Winged helix-like DNA-binding domain superfamily/Winged helix DNA-binding domain"/>
    <property type="match status" value="1"/>
</dbReference>
<dbReference type="InterPro" id="IPR036390">
    <property type="entry name" value="WH_DNA-bd_sf"/>
</dbReference>
<dbReference type="PANTHER" id="PTHR43736">
    <property type="entry name" value="ADP-RIBOSE PYROPHOSPHATASE"/>
    <property type="match status" value="1"/>
</dbReference>
<proteinExistence type="predicted"/>
<dbReference type="CDD" id="cd18873">
    <property type="entry name" value="NUDIX_NadM_like"/>
    <property type="match status" value="1"/>
</dbReference>
<dbReference type="EMBL" id="BAABHD010000005">
    <property type="protein sequence ID" value="GAA4447851.1"/>
    <property type="molecule type" value="Genomic_DNA"/>
</dbReference>
<dbReference type="Pfam" id="PF21906">
    <property type="entry name" value="WHD_NrtR"/>
    <property type="match status" value="1"/>
</dbReference>
<dbReference type="PROSITE" id="PS51462">
    <property type="entry name" value="NUDIX"/>
    <property type="match status" value="1"/>
</dbReference>